<dbReference type="EC" id="1.15.1.1" evidence="7"/>
<keyword evidence="9" id="KW-0732">Signal</keyword>
<dbReference type="Proteomes" id="UP000290189">
    <property type="component" value="Unassembled WGS sequence"/>
</dbReference>
<evidence type="ECO:0000256" key="4">
    <source>
        <dbReference type="ARBA" id="ARBA00022862"/>
    </source>
</evidence>
<keyword evidence="12" id="KW-0496">Mitochondrion</keyword>
<evidence type="ECO:0000256" key="3">
    <source>
        <dbReference type="ARBA" id="ARBA00022833"/>
    </source>
</evidence>
<comment type="cofactor">
    <cofactor evidence="7">
        <name>Zn(2+)</name>
        <dbReference type="ChEBI" id="CHEBI:29105"/>
    </cofactor>
    <text evidence="7">Binds 1 zinc ion per subunit.</text>
</comment>
<evidence type="ECO:0000259" key="11">
    <source>
        <dbReference type="Pfam" id="PF13930"/>
    </source>
</evidence>
<gene>
    <name evidence="12" type="ORF">PLBR_LOCUS2475</name>
</gene>
<evidence type="ECO:0000256" key="1">
    <source>
        <dbReference type="ARBA" id="ARBA00010457"/>
    </source>
</evidence>
<keyword evidence="3 7" id="KW-0862">Zinc</keyword>
<dbReference type="InterPro" id="IPR018152">
    <property type="entry name" value="SOD_Cu/Zn_BS"/>
</dbReference>
<evidence type="ECO:0000313" key="13">
    <source>
        <dbReference type="Proteomes" id="UP000290189"/>
    </source>
</evidence>
<evidence type="ECO:0000256" key="6">
    <source>
        <dbReference type="ARBA" id="ARBA00023008"/>
    </source>
</evidence>
<comment type="catalytic activity">
    <reaction evidence="7">
        <text>2 superoxide + 2 H(+) = H2O2 + O2</text>
        <dbReference type="Rhea" id="RHEA:20696"/>
        <dbReference type="ChEBI" id="CHEBI:15378"/>
        <dbReference type="ChEBI" id="CHEBI:15379"/>
        <dbReference type="ChEBI" id="CHEBI:16240"/>
        <dbReference type="ChEBI" id="CHEBI:18421"/>
        <dbReference type="EC" id="1.15.1.1"/>
    </reaction>
</comment>
<dbReference type="Pfam" id="PF13930">
    <property type="entry name" value="Endonuclea_NS_2"/>
    <property type="match status" value="1"/>
</dbReference>
<keyword evidence="5 7" id="KW-0560">Oxidoreductase</keyword>
<feature type="signal peptide" evidence="9">
    <location>
        <begin position="1"/>
        <end position="23"/>
    </location>
</feature>
<sequence length="435" mass="46654">MAPRPSSAAVYAFAVLWLALAAAVVVECVGDDPIVGELPKYMQDFLRLPDDKRDLRALRQRLNDAILNGNDLYPDDQIVEGRKRTTLTNGFTYETDARARVVRVHGVYPEVSLTSAMESLSITQARAPTRLRTNRQKYAAKLLAWTDVRHPVPGYHAGHIIMHSHKQCDSGLNLIPQHPASNQGPQASVENEIRALQRQGAVRVQVDIVYASGSDVEIRMRARSPYMPVRTEFTIWVPHSRKQRSRVVPNPIMTEGAVRTGSGRTGPRVVRAGLGSGTADKRGLGVCVIRGEGVHGLVTLSQGSDGDPVKVTGKIEGLTPGQHGFHVHEHGDTTQGCASTGGHYNPFGKTHGAPADTERHVGDLGNITANAEGVAVVDIVDRQLSLTGQYSIVGRAFVVHEGVDDLGKGGHELSKTTGNAGGRVACGVIGLGSAQ</sequence>
<name>A0A3P3Y5K2_PLABS</name>
<comment type="function">
    <text evidence="7">Destroys radicals which are normally produced within the cells and which are toxic to biological systems.</text>
</comment>
<geneLocation type="mitochondrion" evidence="12"/>
<evidence type="ECO:0000259" key="10">
    <source>
        <dbReference type="Pfam" id="PF00080"/>
    </source>
</evidence>
<feature type="chain" id="PRO_5018047012" description="Superoxide dismutase [Cu-Zn]" evidence="9">
    <location>
        <begin position="24"/>
        <end position="435"/>
    </location>
</feature>
<feature type="domain" description="Type VII secretion system protein EssD-like" evidence="11">
    <location>
        <begin position="89"/>
        <end position="214"/>
    </location>
</feature>
<evidence type="ECO:0000256" key="2">
    <source>
        <dbReference type="ARBA" id="ARBA00022723"/>
    </source>
</evidence>
<dbReference type="AlphaFoldDB" id="A0A3P3Y5K2"/>
<dbReference type="GO" id="GO:0004784">
    <property type="term" value="F:superoxide dismutase activity"/>
    <property type="evidence" value="ECO:0007669"/>
    <property type="project" value="UniProtKB-EC"/>
</dbReference>
<reference evidence="12 13" key="1">
    <citation type="submission" date="2018-03" db="EMBL/GenBank/DDBJ databases">
        <authorList>
            <person name="Fogelqvist J."/>
        </authorList>
    </citation>
    <scope>NUCLEOTIDE SEQUENCE [LARGE SCALE GENOMIC DNA]</scope>
</reference>
<dbReference type="CDD" id="cd00305">
    <property type="entry name" value="Cu-Zn_Superoxide_Dismutase"/>
    <property type="match status" value="1"/>
</dbReference>
<dbReference type="InterPro" id="IPR001424">
    <property type="entry name" value="SOD_Cu_Zn_dom"/>
</dbReference>
<organism evidence="12 13">
    <name type="scientific">Plasmodiophora brassicae</name>
    <name type="common">Clubroot disease agent</name>
    <dbReference type="NCBI Taxonomy" id="37360"/>
    <lineage>
        <taxon>Eukaryota</taxon>
        <taxon>Sar</taxon>
        <taxon>Rhizaria</taxon>
        <taxon>Endomyxa</taxon>
        <taxon>Phytomyxea</taxon>
        <taxon>Plasmodiophorida</taxon>
        <taxon>Plasmodiophoridae</taxon>
        <taxon>Plasmodiophora</taxon>
    </lineage>
</organism>
<proteinExistence type="inferred from homology"/>
<dbReference type="SUPFAM" id="SSF49329">
    <property type="entry name" value="Cu,Zn superoxide dismutase-like"/>
    <property type="match status" value="1"/>
</dbReference>
<dbReference type="PRINTS" id="PR00068">
    <property type="entry name" value="CUZNDISMTASE"/>
</dbReference>
<dbReference type="Gene3D" id="2.60.40.200">
    <property type="entry name" value="Superoxide dismutase, copper/zinc binding domain"/>
    <property type="match status" value="1"/>
</dbReference>
<feature type="domain" description="Superoxide dismutase copper/zinc binding" evidence="10">
    <location>
        <begin position="294"/>
        <end position="429"/>
    </location>
</feature>
<comment type="cofactor">
    <cofactor evidence="7">
        <name>Cu cation</name>
        <dbReference type="ChEBI" id="CHEBI:23378"/>
    </cofactor>
    <text evidence="7">Binds 1 copper ion per subunit.</text>
</comment>
<dbReference type="FunFam" id="2.60.40.200:FF:000001">
    <property type="entry name" value="Superoxide dismutase [Cu-Zn]"/>
    <property type="match status" value="1"/>
</dbReference>
<dbReference type="InterPro" id="IPR036423">
    <property type="entry name" value="SOD-like_Cu/Zn_dom_sf"/>
</dbReference>
<dbReference type="EMBL" id="OVEO01000003">
    <property type="protein sequence ID" value="SPQ95260.1"/>
    <property type="molecule type" value="Genomic_DNA"/>
</dbReference>
<dbReference type="PANTHER" id="PTHR10003">
    <property type="entry name" value="SUPEROXIDE DISMUTASE CU-ZN -RELATED"/>
    <property type="match status" value="1"/>
</dbReference>
<keyword evidence="6 7" id="KW-0186">Copper</keyword>
<keyword evidence="4" id="KW-0049">Antioxidant</keyword>
<protein>
    <recommendedName>
        <fullName evidence="7">Superoxide dismutase [Cu-Zn]</fullName>
        <ecNumber evidence="7">1.15.1.1</ecNumber>
    </recommendedName>
</protein>
<dbReference type="Pfam" id="PF00080">
    <property type="entry name" value="Sod_Cu"/>
    <property type="match status" value="1"/>
</dbReference>
<dbReference type="PROSITE" id="PS00087">
    <property type="entry name" value="SOD_CU_ZN_1"/>
    <property type="match status" value="1"/>
</dbReference>
<evidence type="ECO:0000256" key="8">
    <source>
        <dbReference type="SAM" id="MobiDB-lite"/>
    </source>
</evidence>
<evidence type="ECO:0000256" key="9">
    <source>
        <dbReference type="SAM" id="SignalP"/>
    </source>
</evidence>
<accession>A0A3P3Y5K2</accession>
<evidence type="ECO:0000256" key="7">
    <source>
        <dbReference type="RuleBase" id="RU000393"/>
    </source>
</evidence>
<dbReference type="InterPro" id="IPR024134">
    <property type="entry name" value="SOD_Cu/Zn_/chaperone"/>
</dbReference>
<comment type="similarity">
    <text evidence="1 7">Belongs to the Cu-Zn superoxide dismutase family.</text>
</comment>
<evidence type="ECO:0000256" key="5">
    <source>
        <dbReference type="ARBA" id="ARBA00023002"/>
    </source>
</evidence>
<keyword evidence="2 7" id="KW-0479">Metal-binding</keyword>
<dbReference type="GO" id="GO:0005507">
    <property type="term" value="F:copper ion binding"/>
    <property type="evidence" value="ECO:0007669"/>
    <property type="project" value="InterPro"/>
</dbReference>
<evidence type="ECO:0000313" key="12">
    <source>
        <dbReference type="EMBL" id="SPQ95260.1"/>
    </source>
</evidence>
<feature type="region of interest" description="Disordered" evidence="8">
    <location>
        <begin position="255"/>
        <end position="274"/>
    </location>
</feature>
<dbReference type="InterPro" id="IPR044927">
    <property type="entry name" value="Endonuclea_NS_2"/>
</dbReference>
<dbReference type="PROSITE" id="PS00332">
    <property type="entry name" value="SOD_CU_ZN_2"/>
    <property type="match status" value="1"/>
</dbReference>